<feature type="repeat" description="ANK" evidence="4">
    <location>
        <begin position="34"/>
        <end position="58"/>
    </location>
</feature>
<evidence type="ECO:0000256" key="5">
    <source>
        <dbReference type="SAM" id="MobiDB-lite"/>
    </source>
</evidence>
<feature type="repeat" description="ANK" evidence="4">
    <location>
        <begin position="152"/>
        <end position="184"/>
    </location>
</feature>
<evidence type="ECO:0000256" key="1">
    <source>
        <dbReference type="ARBA" id="ARBA00022473"/>
    </source>
</evidence>
<accession>A0A183DPS3</accession>
<comment type="similarity">
    <text evidence="3">Belongs to the NRARP family.</text>
</comment>
<proteinExistence type="inferred from homology"/>
<dbReference type="GO" id="GO:0019208">
    <property type="term" value="F:phosphatase regulator activity"/>
    <property type="evidence" value="ECO:0007669"/>
    <property type="project" value="TreeGrafter"/>
</dbReference>
<dbReference type="GO" id="GO:0005737">
    <property type="term" value="C:cytoplasm"/>
    <property type="evidence" value="ECO:0007669"/>
    <property type="project" value="TreeGrafter"/>
</dbReference>
<feature type="compositionally biased region" description="Basic and acidic residues" evidence="5">
    <location>
        <begin position="322"/>
        <end position="333"/>
    </location>
</feature>
<dbReference type="EMBL" id="UYRT01078113">
    <property type="protein sequence ID" value="VDN17814.1"/>
    <property type="molecule type" value="Genomic_DNA"/>
</dbReference>
<dbReference type="WBParaSite" id="GPUH_0001072701-mRNA-1">
    <property type="protein sequence ID" value="GPUH_0001072701-mRNA-1"/>
    <property type="gene ID" value="GPUH_0001072701"/>
</dbReference>
<dbReference type="PROSITE" id="PS50297">
    <property type="entry name" value="ANK_REP_REGION"/>
    <property type="match status" value="2"/>
</dbReference>
<dbReference type="InterPro" id="IPR036770">
    <property type="entry name" value="Ankyrin_rpt-contain_sf"/>
</dbReference>
<name>A0A183DPS3_9BILA</name>
<organism evidence="8">
    <name type="scientific">Gongylonema pulchrum</name>
    <dbReference type="NCBI Taxonomy" id="637853"/>
    <lineage>
        <taxon>Eukaryota</taxon>
        <taxon>Metazoa</taxon>
        <taxon>Ecdysozoa</taxon>
        <taxon>Nematoda</taxon>
        <taxon>Chromadorea</taxon>
        <taxon>Rhabditida</taxon>
        <taxon>Spirurina</taxon>
        <taxon>Spiruromorpha</taxon>
        <taxon>Spiruroidea</taxon>
        <taxon>Gongylonematidae</taxon>
        <taxon>Gongylonema</taxon>
    </lineage>
</organism>
<reference evidence="6 7" key="2">
    <citation type="submission" date="2018-11" db="EMBL/GenBank/DDBJ databases">
        <authorList>
            <consortium name="Pathogen Informatics"/>
        </authorList>
    </citation>
    <scope>NUCLEOTIDE SEQUENCE [LARGE SCALE GENOMIC DNA]</scope>
</reference>
<keyword evidence="2" id="KW-0677">Repeat</keyword>
<keyword evidence="4" id="KW-0040">ANK repeat</keyword>
<dbReference type="GO" id="GO:0004857">
    <property type="term" value="F:enzyme inhibitor activity"/>
    <property type="evidence" value="ECO:0007669"/>
    <property type="project" value="TreeGrafter"/>
</dbReference>
<evidence type="ECO:0000256" key="2">
    <source>
        <dbReference type="ARBA" id="ARBA00022737"/>
    </source>
</evidence>
<feature type="compositionally biased region" description="Basic and acidic residues" evidence="5">
    <location>
        <begin position="261"/>
        <end position="293"/>
    </location>
</feature>
<dbReference type="Proteomes" id="UP000271098">
    <property type="component" value="Unassembled WGS sequence"/>
</dbReference>
<evidence type="ECO:0000313" key="6">
    <source>
        <dbReference type="EMBL" id="VDN17814.1"/>
    </source>
</evidence>
<reference evidence="8" key="1">
    <citation type="submission" date="2016-06" db="UniProtKB">
        <authorList>
            <consortium name="WormBaseParasite"/>
        </authorList>
    </citation>
    <scope>IDENTIFICATION</scope>
</reference>
<protein>
    <submittedName>
        <fullName evidence="8">ANK_REP_REGION domain-containing protein</fullName>
    </submittedName>
</protein>
<feature type="repeat" description="ANK" evidence="4">
    <location>
        <begin position="59"/>
        <end position="91"/>
    </location>
</feature>
<evidence type="ECO:0000313" key="8">
    <source>
        <dbReference type="WBParaSite" id="GPUH_0001072701-mRNA-1"/>
    </source>
</evidence>
<evidence type="ECO:0000256" key="4">
    <source>
        <dbReference type="PROSITE-ProRule" id="PRU00023"/>
    </source>
</evidence>
<keyword evidence="7" id="KW-1185">Reference proteome</keyword>
<dbReference type="Gene3D" id="1.25.40.20">
    <property type="entry name" value="Ankyrin repeat-containing domain"/>
    <property type="match status" value="2"/>
</dbReference>
<evidence type="ECO:0000313" key="7">
    <source>
        <dbReference type="Proteomes" id="UP000271098"/>
    </source>
</evidence>
<dbReference type="InterPro" id="IPR002110">
    <property type="entry name" value="Ankyrin_rpt"/>
</dbReference>
<evidence type="ECO:0000256" key="3">
    <source>
        <dbReference type="ARBA" id="ARBA00038386"/>
    </source>
</evidence>
<dbReference type="PANTHER" id="PTHR24179">
    <property type="entry name" value="PROTEIN PHOSPHATASE 1 REGULATORY SUBUNIT 12"/>
    <property type="match status" value="1"/>
</dbReference>
<dbReference type="PRINTS" id="PR01415">
    <property type="entry name" value="ANKYRIN"/>
</dbReference>
<dbReference type="PANTHER" id="PTHR24179:SF21">
    <property type="entry name" value="MYOSIN BINDING SUBUNIT, ISOFORM O"/>
    <property type="match status" value="1"/>
</dbReference>
<sequence length="333" mass="37010">MQDADIFLSACLSGDLEEVGTLLDNGADINTTTAVIDGKPKMVQFLVEHGADLNAQDNEGWTPLHAAACCGNVDLVEYLCAEGADISVTNSDKELAVDLAEEDDCRLVLEEEHQRQGIDPDECRNRELAMMKRDAEQWLKDGQIQDRPHARTGATALHVAAAKGYVDVLRLLLRAGADVNCRDRDGWTPLHAAAHWAEHEAAAVLIQNVLNVADKEIIEYLEGMQEKERLRLASSNSVNVLVHSNTPLKRAGSTTSVLRMSTEEKTKKTKLDEQDENKDLREGRYSFIIEDKSPSPSVEVRLPYPAKQQQLREPSESLSEEESQRDLKRTKGE</sequence>
<dbReference type="SMART" id="SM00248">
    <property type="entry name" value="ANK"/>
    <property type="match status" value="5"/>
</dbReference>
<dbReference type="InterPro" id="IPR051226">
    <property type="entry name" value="PP1_Regulatory_Subunit"/>
</dbReference>
<dbReference type="PROSITE" id="PS50088">
    <property type="entry name" value="ANK_REPEAT"/>
    <property type="match status" value="3"/>
</dbReference>
<dbReference type="SUPFAM" id="SSF48403">
    <property type="entry name" value="Ankyrin repeat"/>
    <property type="match status" value="1"/>
</dbReference>
<keyword evidence="1" id="KW-0217">Developmental protein</keyword>
<dbReference type="OrthoDB" id="19014at2759"/>
<gene>
    <name evidence="6" type="ORF">GPUH_LOCUS10714</name>
</gene>
<dbReference type="AlphaFoldDB" id="A0A183DPS3"/>
<feature type="region of interest" description="Disordered" evidence="5">
    <location>
        <begin position="251"/>
        <end position="333"/>
    </location>
</feature>
<dbReference type="Pfam" id="PF12796">
    <property type="entry name" value="Ank_2"/>
    <property type="match status" value="2"/>
</dbReference>